<feature type="transmembrane region" description="Helical" evidence="7">
    <location>
        <begin position="20"/>
        <end position="40"/>
    </location>
</feature>
<reference evidence="9" key="1">
    <citation type="submission" date="2016-09" db="EMBL/GenBank/DDBJ databases">
        <authorList>
            <person name="Hebert L."/>
            <person name="Moumen B."/>
        </authorList>
    </citation>
    <scope>NUCLEOTIDE SEQUENCE [LARGE SCALE GENOMIC DNA]</scope>
    <source>
        <strain evidence="9">OVI</strain>
    </source>
</reference>
<proteinExistence type="predicted"/>
<evidence type="ECO:0000256" key="7">
    <source>
        <dbReference type="SAM" id="Phobius"/>
    </source>
</evidence>
<dbReference type="InterPro" id="IPR011701">
    <property type="entry name" value="MFS"/>
</dbReference>
<dbReference type="InterPro" id="IPR036259">
    <property type="entry name" value="MFS_trans_sf"/>
</dbReference>
<comment type="caution">
    <text evidence="9">The sequence shown here is derived from an EMBL/GenBank/DDBJ whole genome shotgun (WGS) entry which is preliminary data.</text>
</comment>
<dbReference type="Gene3D" id="1.20.1250.20">
    <property type="entry name" value="MFS general substrate transporter like domains"/>
    <property type="match status" value="2"/>
</dbReference>
<dbReference type="PANTHER" id="PTHR23504:SF15">
    <property type="entry name" value="MAJOR FACILITATOR SUPERFAMILY (MFS) PROFILE DOMAIN-CONTAINING PROTEIN"/>
    <property type="match status" value="1"/>
</dbReference>
<evidence type="ECO:0000256" key="2">
    <source>
        <dbReference type="ARBA" id="ARBA00022448"/>
    </source>
</evidence>
<evidence type="ECO:0000256" key="5">
    <source>
        <dbReference type="ARBA" id="ARBA00023136"/>
    </source>
</evidence>
<feature type="transmembrane region" description="Helical" evidence="7">
    <location>
        <begin position="427"/>
        <end position="451"/>
    </location>
</feature>
<feature type="transmembrane region" description="Helical" evidence="7">
    <location>
        <begin position="525"/>
        <end position="550"/>
    </location>
</feature>
<keyword evidence="10" id="KW-1185">Reference proteome</keyword>
<feature type="compositionally biased region" description="Basic and acidic residues" evidence="6">
    <location>
        <begin position="291"/>
        <end position="304"/>
    </location>
</feature>
<accession>A0A1G4HYL4</accession>
<feature type="transmembrane region" description="Helical" evidence="7">
    <location>
        <begin position="358"/>
        <end position="382"/>
    </location>
</feature>
<keyword evidence="2" id="KW-0813">Transport</keyword>
<comment type="subcellular location">
    <subcellularLocation>
        <location evidence="1">Membrane</location>
        <topology evidence="1">Multi-pass membrane protein</topology>
    </subcellularLocation>
</comment>
<evidence type="ECO:0000259" key="8">
    <source>
        <dbReference type="PROSITE" id="PS50850"/>
    </source>
</evidence>
<keyword evidence="5 7" id="KW-0472">Membrane</keyword>
<evidence type="ECO:0000256" key="6">
    <source>
        <dbReference type="SAM" id="MobiDB-lite"/>
    </source>
</evidence>
<organism evidence="9 10">
    <name type="scientific">Trypanosoma equiperdum</name>
    <dbReference type="NCBI Taxonomy" id="5694"/>
    <lineage>
        <taxon>Eukaryota</taxon>
        <taxon>Discoba</taxon>
        <taxon>Euglenozoa</taxon>
        <taxon>Kinetoplastea</taxon>
        <taxon>Metakinetoplastina</taxon>
        <taxon>Trypanosomatida</taxon>
        <taxon>Trypanosomatidae</taxon>
        <taxon>Trypanosoma</taxon>
    </lineage>
</organism>
<evidence type="ECO:0000313" key="10">
    <source>
        <dbReference type="Proteomes" id="UP000195570"/>
    </source>
</evidence>
<dbReference type="GeneID" id="92374015"/>
<evidence type="ECO:0000256" key="3">
    <source>
        <dbReference type="ARBA" id="ARBA00022692"/>
    </source>
</evidence>
<dbReference type="PANTHER" id="PTHR23504">
    <property type="entry name" value="MAJOR FACILITATOR SUPERFAMILY DOMAIN-CONTAINING PROTEIN 10"/>
    <property type="match status" value="1"/>
</dbReference>
<dbReference type="EMBL" id="CZPT02000044">
    <property type="protein sequence ID" value="SCU64343.1"/>
    <property type="molecule type" value="Genomic_DNA"/>
</dbReference>
<evidence type="ECO:0000313" key="9">
    <source>
        <dbReference type="EMBL" id="SCU64343.1"/>
    </source>
</evidence>
<feature type="transmembrane region" description="Helical" evidence="7">
    <location>
        <begin position="457"/>
        <end position="481"/>
    </location>
</feature>
<evidence type="ECO:0000256" key="1">
    <source>
        <dbReference type="ARBA" id="ARBA00004141"/>
    </source>
</evidence>
<feature type="transmembrane region" description="Helical" evidence="7">
    <location>
        <begin position="394"/>
        <end position="415"/>
    </location>
</feature>
<dbReference type="VEuPathDB" id="TriTrypDB:TEOVI_000007500"/>
<dbReference type="GO" id="GO:0022857">
    <property type="term" value="F:transmembrane transporter activity"/>
    <property type="evidence" value="ECO:0007669"/>
    <property type="project" value="InterPro"/>
</dbReference>
<dbReference type="InterPro" id="IPR020846">
    <property type="entry name" value="MFS_dom"/>
</dbReference>
<dbReference type="GO" id="GO:0016020">
    <property type="term" value="C:membrane"/>
    <property type="evidence" value="ECO:0007669"/>
    <property type="project" value="UniProtKB-SubCell"/>
</dbReference>
<dbReference type="InterPro" id="IPR001958">
    <property type="entry name" value="Tet-R_TetA/multi-R_MdtG-like"/>
</dbReference>
<dbReference type="RefSeq" id="XP_067076123.1">
    <property type="nucleotide sequence ID" value="XM_067220022.1"/>
</dbReference>
<feature type="transmembrane region" description="Helical" evidence="7">
    <location>
        <begin position="89"/>
        <end position="116"/>
    </location>
</feature>
<feature type="transmembrane region" description="Helical" evidence="7">
    <location>
        <begin position="502"/>
        <end position="519"/>
    </location>
</feature>
<name>A0A1G4HYL4_TRYEQ</name>
<evidence type="ECO:0000256" key="4">
    <source>
        <dbReference type="ARBA" id="ARBA00022989"/>
    </source>
</evidence>
<feature type="region of interest" description="Disordered" evidence="6">
    <location>
        <begin position="291"/>
        <end position="313"/>
    </location>
</feature>
<protein>
    <submittedName>
        <fullName evidence="9">Transporter, putative</fullName>
    </submittedName>
</protein>
<dbReference type="PRINTS" id="PR01035">
    <property type="entry name" value="TCRTETA"/>
</dbReference>
<feature type="transmembrane region" description="Helical" evidence="7">
    <location>
        <begin position="144"/>
        <end position="166"/>
    </location>
</feature>
<feature type="transmembrane region" description="Helical" evidence="7">
    <location>
        <begin position="52"/>
        <end position="69"/>
    </location>
</feature>
<sequence length="591" mass="64535">MQQKSDAVTPLPLKQMFPLALVLLNESLCSSILLPYVGYLVSFFEKCPPEEAGYMSGVVLGSFMLGQFTSGKMWGWMSDYYGRKPTLALGLIIGGLMVLCFGFSGNIWVCIIFRFFHGLSNGNLLVAKTVLADILDRTNEAQGFAMVSFTYGFGILIGPAMGGLLYDPANSNMFRWAGFRKDGVFARYPGLMPAVACFFYAIFALVICLVFLAETNPHARPLPGWILALLPSSLRLRATHEVVPNNENIEAVVVEPEPDYFFNGLPDESDILGENHGTATWEKSQQLSFRKDGTNEEAKQHKEAAPNGTNGRVDSHLEVDREASAPALRGADEISVATSQEKEPFGYRDSFVNPNTRCVLVTYMLICCGDVAFSEIFSLWAIAGTSHGGLGYQASAVGTLLLTNSFPCLLSNVTLHLACRVITNKLVLWRISVMIISVVVGLMPFVTYAVGGAQIPLLLMCTFARQWFSSWAFGLITIFTARVAPPLHTGTMYGIAQSCGSIVRCVIPFAITPLFAWSISGHKPIPFNSVLTFLISSVMFISACVGSLGLKVEDENELQNEQQLETNYVVVMDCEFDDGDARGGIFTGIKG</sequence>
<dbReference type="PROSITE" id="PS50850">
    <property type="entry name" value="MFS"/>
    <property type="match status" value="1"/>
</dbReference>
<feature type="transmembrane region" description="Helical" evidence="7">
    <location>
        <begin position="191"/>
        <end position="213"/>
    </location>
</feature>
<feature type="domain" description="Major facilitator superfamily (MFS) profile" evidence="8">
    <location>
        <begin position="15"/>
        <end position="555"/>
    </location>
</feature>
<dbReference type="SUPFAM" id="SSF103473">
    <property type="entry name" value="MFS general substrate transporter"/>
    <property type="match status" value="1"/>
</dbReference>
<gene>
    <name evidence="9" type="ORF">TEOVI_000007500</name>
</gene>
<keyword evidence="4 7" id="KW-1133">Transmembrane helix</keyword>
<dbReference type="AlphaFoldDB" id="A0A1G4HYL4"/>
<keyword evidence="3 7" id="KW-0812">Transmembrane</keyword>
<dbReference type="Proteomes" id="UP000195570">
    <property type="component" value="Unassembled WGS sequence"/>
</dbReference>
<dbReference type="Pfam" id="PF07690">
    <property type="entry name" value="MFS_1"/>
    <property type="match status" value="1"/>
</dbReference>